<feature type="chain" id="PRO_5011729572" evidence="1">
    <location>
        <begin position="23"/>
        <end position="109"/>
    </location>
</feature>
<sequence length="109" mass="12002">MNHMKKITLLLILCLLSLITNAQDQPLPATVVNLLPKGYEVLKRTSGDLNLDTYPDMIVVLNKANEKETSDVALHPKKRPLLIFIGGPGHTYRLAARSDEAVTAWIVAA</sequence>
<dbReference type="AlphaFoldDB" id="A0A1G6Z7X3"/>
<proteinExistence type="predicted"/>
<evidence type="ECO:0000313" key="2">
    <source>
        <dbReference type="EMBL" id="SDD97896.1"/>
    </source>
</evidence>
<evidence type="ECO:0000313" key="3">
    <source>
        <dbReference type="Proteomes" id="UP000199072"/>
    </source>
</evidence>
<organism evidence="2 3">
    <name type="scientific">Mucilaginibacter pineti</name>
    <dbReference type="NCBI Taxonomy" id="1391627"/>
    <lineage>
        <taxon>Bacteria</taxon>
        <taxon>Pseudomonadati</taxon>
        <taxon>Bacteroidota</taxon>
        <taxon>Sphingobacteriia</taxon>
        <taxon>Sphingobacteriales</taxon>
        <taxon>Sphingobacteriaceae</taxon>
        <taxon>Mucilaginibacter</taxon>
    </lineage>
</organism>
<protein>
    <submittedName>
        <fullName evidence="2">Uncharacterized protein</fullName>
    </submittedName>
</protein>
<feature type="signal peptide" evidence="1">
    <location>
        <begin position="1"/>
        <end position="22"/>
    </location>
</feature>
<keyword evidence="1" id="KW-0732">Signal</keyword>
<dbReference type="EMBL" id="FNAI01000003">
    <property type="protein sequence ID" value="SDD97896.1"/>
    <property type="molecule type" value="Genomic_DNA"/>
</dbReference>
<evidence type="ECO:0000256" key="1">
    <source>
        <dbReference type="SAM" id="SignalP"/>
    </source>
</evidence>
<dbReference type="Proteomes" id="UP000199072">
    <property type="component" value="Unassembled WGS sequence"/>
</dbReference>
<accession>A0A1G6Z7X3</accession>
<reference evidence="2 3" key="1">
    <citation type="submission" date="2016-10" db="EMBL/GenBank/DDBJ databases">
        <authorList>
            <person name="de Groot N.N."/>
        </authorList>
    </citation>
    <scope>NUCLEOTIDE SEQUENCE [LARGE SCALE GENOMIC DNA]</scope>
    <source>
        <strain evidence="2 3">47C3B</strain>
    </source>
</reference>
<name>A0A1G6Z7X3_9SPHI</name>
<keyword evidence="3" id="KW-1185">Reference proteome</keyword>
<gene>
    <name evidence="2" type="ORF">SAMN05216464_103225</name>
</gene>
<dbReference type="STRING" id="1391627.SAMN05216464_103225"/>